<keyword evidence="1 7" id="KW-0963">Cytoplasm</keyword>
<evidence type="ECO:0000256" key="4">
    <source>
        <dbReference type="ARBA" id="ARBA00022679"/>
    </source>
</evidence>
<keyword evidence="5 7" id="KW-0949">S-adenosyl-L-methionine</keyword>
<dbReference type="SUPFAM" id="SSF53335">
    <property type="entry name" value="S-adenosyl-L-methionine-dependent methyltransferases"/>
    <property type="match status" value="1"/>
</dbReference>
<evidence type="ECO:0000313" key="10">
    <source>
        <dbReference type="EMBL" id="VFP83966.1"/>
    </source>
</evidence>
<gene>
    <name evidence="7 10" type="primary">rsmA</name>
    <name evidence="7" type="synonym">ksgA</name>
    <name evidence="10" type="ORF">ERCILAFE3058_078</name>
</gene>
<evidence type="ECO:0000313" key="11">
    <source>
        <dbReference type="Proteomes" id="UP000294418"/>
    </source>
</evidence>
<dbReference type="InterPro" id="IPR023165">
    <property type="entry name" value="rRNA_Ade_diMease-like_C"/>
</dbReference>
<feature type="binding site" evidence="7 8">
    <location>
        <position position="66"/>
    </location>
    <ligand>
        <name>S-adenosyl-L-methionine</name>
        <dbReference type="ChEBI" id="CHEBI:59789"/>
    </ligand>
</feature>
<dbReference type="InterPro" id="IPR020598">
    <property type="entry name" value="rRNA_Ade_methylase_Trfase_N"/>
</dbReference>
<comment type="catalytic activity">
    <reaction evidence="7">
        <text>adenosine(1518)/adenosine(1519) in 16S rRNA + 4 S-adenosyl-L-methionine = N(6)-dimethyladenosine(1518)/N(6)-dimethyladenosine(1519) in 16S rRNA + 4 S-adenosyl-L-homocysteine + 4 H(+)</text>
        <dbReference type="Rhea" id="RHEA:19609"/>
        <dbReference type="Rhea" id="RHEA-COMP:10232"/>
        <dbReference type="Rhea" id="RHEA-COMP:10233"/>
        <dbReference type="ChEBI" id="CHEBI:15378"/>
        <dbReference type="ChEBI" id="CHEBI:57856"/>
        <dbReference type="ChEBI" id="CHEBI:59789"/>
        <dbReference type="ChEBI" id="CHEBI:74411"/>
        <dbReference type="ChEBI" id="CHEBI:74493"/>
        <dbReference type="EC" id="2.1.1.182"/>
    </reaction>
</comment>
<evidence type="ECO:0000256" key="6">
    <source>
        <dbReference type="ARBA" id="ARBA00022884"/>
    </source>
</evidence>
<dbReference type="InterPro" id="IPR001737">
    <property type="entry name" value="KsgA/Erm"/>
</dbReference>
<dbReference type="InterPro" id="IPR011530">
    <property type="entry name" value="rRNA_adenine_dimethylase"/>
</dbReference>
<dbReference type="HAMAP" id="MF_00607">
    <property type="entry name" value="16SrRNA_methyltr_A"/>
    <property type="match status" value="1"/>
</dbReference>
<dbReference type="PANTHER" id="PTHR11727">
    <property type="entry name" value="DIMETHYLADENOSINE TRANSFERASE"/>
    <property type="match status" value="1"/>
</dbReference>
<keyword evidence="3 7" id="KW-0489">Methyltransferase</keyword>
<evidence type="ECO:0000256" key="1">
    <source>
        <dbReference type="ARBA" id="ARBA00022490"/>
    </source>
</evidence>
<organism evidence="10 11">
    <name type="scientific">Candidatus Erwinia haradaeae</name>
    <dbReference type="NCBI Taxonomy" id="1922217"/>
    <lineage>
        <taxon>Bacteria</taxon>
        <taxon>Pseudomonadati</taxon>
        <taxon>Pseudomonadota</taxon>
        <taxon>Gammaproteobacteria</taxon>
        <taxon>Enterobacterales</taxon>
        <taxon>Erwiniaceae</taxon>
        <taxon>Erwinia</taxon>
    </lineage>
</organism>
<feature type="binding site" evidence="7 8">
    <location>
        <position position="45"/>
    </location>
    <ligand>
        <name>S-adenosyl-L-methionine</name>
        <dbReference type="ChEBI" id="CHEBI:59789"/>
    </ligand>
</feature>
<dbReference type="PROSITE" id="PS01131">
    <property type="entry name" value="RRNA_A_DIMETH"/>
    <property type="match status" value="1"/>
</dbReference>
<evidence type="ECO:0000256" key="7">
    <source>
        <dbReference type="HAMAP-Rule" id="MF_00607"/>
    </source>
</evidence>
<dbReference type="FunFam" id="1.10.8.100:FF:000001">
    <property type="entry name" value="Ribosomal RNA small subunit methyltransferase A"/>
    <property type="match status" value="1"/>
</dbReference>
<dbReference type="GO" id="GO:0003723">
    <property type="term" value="F:RNA binding"/>
    <property type="evidence" value="ECO:0007669"/>
    <property type="project" value="UniProtKB-UniRule"/>
</dbReference>
<name>A0A451DC23_9GAMM</name>
<dbReference type="RefSeq" id="WP_157990038.1">
    <property type="nucleotide sequence ID" value="NZ_LR217720.1"/>
</dbReference>
<feature type="domain" description="Ribosomal RNA adenine methylase transferase N-terminal" evidence="9">
    <location>
        <begin position="25"/>
        <end position="198"/>
    </location>
</feature>
<comment type="function">
    <text evidence="7">Specifically dimethylates two adjacent adenosines (A1518 and A1519) in the loop of a conserved hairpin near the 3'-end of 16S rRNA in the 30S particle. May play a critical role in biogenesis of 30S subunits.</text>
</comment>
<comment type="similarity">
    <text evidence="7">Belongs to the class I-like SAM-binding methyltransferase superfamily. rRNA adenine N(6)-methyltransferase family. RsmA subfamily.</text>
</comment>
<keyword evidence="2 7" id="KW-0698">rRNA processing</keyword>
<keyword evidence="6 7" id="KW-0694">RNA-binding</keyword>
<feature type="binding site" evidence="7 8">
    <location>
        <position position="91"/>
    </location>
    <ligand>
        <name>S-adenosyl-L-methionine</name>
        <dbReference type="ChEBI" id="CHEBI:59789"/>
    </ligand>
</feature>
<evidence type="ECO:0000256" key="8">
    <source>
        <dbReference type="PROSITE-ProRule" id="PRU01026"/>
    </source>
</evidence>
<dbReference type="PROSITE" id="PS51689">
    <property type="entry name" value="SAM_RNA_A_N6_MT"/>
    <property type="match status" value="1"/>
</dbReference>
<evidence type="ECO:0000256" key="3">
    <source>
        <dbReference type="ARBA" id="ARBA00022603"/>
    </source>
</evidence>
<feature type="binding site" evidence="7 8">
    <location>
        <position position="20"/>
    </location>
    <ligand>
        <name>S-adenosyl-L-methionine</name>
        <dbReference type="ChEBI" id="CHEBI:59789"/>
    </ligand>
</feature>
<dbReference type="PANTHER" id="PTHR11727:SF7">
    <property type="entry name" value="DIMETHYLADENOSINE TRANSFERASE-RELATED"/>
    <property type="match status" value="1"/>
</dbReference>
<feature type="binding site" evidence="7 8">
    <location>
        <position position="18"/>
    </location>
    <ligand>
        <name>S-adenosyl-L-methionine</name>
        <dbReference type="ChEBI" id="CHEBI:59789"/>
    </ligand>
</feature>
<dbReference type="InterPro" id="IPR020596">
    <property type="entry name" value="rRNA_Ade_Mease_Trfase_CS"/>
</dbReference>
<dbReference type="AlphaFoldDB" id="A0A451DC23"/>
<accession>A0A451DC23</accession>
<dbReference type="EMBL" id="LR217720">
    <property type="protein sequence ID" value="VFP83966.1"/>
    <property type="molecule type" value="Genomic_DNA"/>
</dbReference>
<dbReference type="SMART" id="SM00650">
    <property type="entry name" value="rADc"/>
    <property type="match status" value="1"/>
</dbReference>
<dbReference type="NCBIfam" id="TIGR00755">
    <property type="entry name" value="ksgA"/>
    <property type="match status" value="1"/>
</dbReference>
<dbReference type="GO" id="GO:0005829">
    <property type="term" value="C:cytosol"/>
    <property type="evidence" value="ECO:0007669"/>
    <property type="project" value="TreeGrafter"/>
</dbReference>
<proteinExistence type="inferred from homology"/>
<dbReference type="Proteomes" id="UP000294418">
    <property type="component" value="Chromosome"/>
</dbReference>
<dbReference type="Gene3D" id="1.10.8.100">
    <property type="entry name" value="Ribosomal RNA adenine dimethylase-like, domain 2"/>
    <property type="match status" value="1"/>
</dbReference>
<dbReference type="Pfam" id="PF00398">
    <property type="entry name" value="RrnaAD"/>
    <property type="match status" value="1"/>
</dbReference>
<comment type="subcellular location">
    <subcellularLocation>
        <location evidence="7">Cytoplasm</location>
    </subcellularLocation>
</comment>
<sequence length="281" mass="32388">MTAHTYRGHYARKRFGQHFLHDPCIIESIIHAIQPKYGEVMIEIGPGLGALTEKIGRVLDKLTVIEIDHDLTLRLKYHSFLQTKLTVFEQDALEFDFSQFAKQQTQLLRVFGNLPYNISTPLIFHLFKHINIIHDMHFMLQEEVVNRLVAKPGNKSYGRLSVMAQYYCKIFPILTVPSQSFVPPPNVISKIVRLIPITHVQTLPHHVYFLSLVTTAAFNKRRKTLRNSLSHLIPTQALVNMHICPTLRAENISVMQYCQLADWLGNHLKNKKANVVSIKYN</sequence>
<evidence type="ECO:0000256" key="2">
    <source>
        <dbReference type="ARBA" id="ARBA00022552"/>
    </source>
</evidence>
<dbReference type="GO" id="GO:0052908">
    <property type="term" value="F:16S rRNA (adenine(1518)-N(6)/adenine(1519)-N(6))-dimethyltransferase activity"/>
    <property type="evidence" value="ECO:0007669"/>
    <property type="project" value="UniProtKB-EC"/>
</dbReference>
<dbReference type="EC" id="2.1.1.182" evidence="7"/>
<evidence type="ECO:0000256" key="5">
    <source>
        <dbReference type="ARBA" id="ARBA00022691"/>
    </source>
</evidence>
<dbReference type="Gene3D" id="3.40.50.150">
    <property type="entry name" value="Vaccinia Virus protein VP39"/>
    <property type="match status" value="1"/>
</dbReference>
<dbReference type="FunFam" id="3.40.50.150:FF:000006">
    <property type="entry name" value="Ribosomal RNA small subunit methyltransferase A"/>
    <property type="match status" value="1"/>
</dbReference>
<evidence type="ECO:0000259" key="9">
    <source>
        <dbReference type="SMART" id="SM00650"/>
    </source>
</evidence>
<feature type="binding site" evidence="7 8">
    <location>
        <position position="113"/>
    </location>
    <ligand>
        <name>S-adenosyl-L-methionine</name>
        <dbReference type="ChEBI" id="CHEBI:59789"/>
    </ligand>
</feature>
<protein>
    <recommendedName>
        <fullName evidence="7">Ribosomal RNA small subunit methyltransferase A</fullName>
        <ecNumber evidence="7">2.1.1.182</ecNumber>
    </recommendedName>
    <alternativeName>
        <fullName evidence="7">16S rRNA (adenine(1518)-N(6)/adenine(1519)-N(6))-dimethyltransferase</fullName>
    </alternativeName>
    <alternativeName>
        <fullName evidence="7">16S rRNA dimethyladenosine transferase</fullName>
    </alternativeName>
    <alternativeName>
        <fullName evidence="7">16S rRNA dimethylase</fullName>
    </alternativeName>
    <alternativeName>
        <fullName evidence="7">S-adenosylmethionine-6-N', N'-adenosyl(rRNA) dimethyltransferase</fullName>
    </alternativeName>
</protein>
<dbReference type="InterPro" id="IPR029063">
    <property type="entry name" value="SAM-dependent_MTases_sf"/>
</dbReference>
<reference evidence="10 11" key="1">
    <citation type="submission" date="2019-02" db="EMBL/GenBank/DDBJ databases">
        <authorList>
            <person name="Manzano-Marin A."/>
            <person name="Manzano-Marin A."/>
        </authorList>
    </citation>
    <scope>NUCLEOTIDE SEQUENCE [LARGE SCALE GENOMIC DNA]</scope>
    <source>
        <strain evidence="10 11">ErCilaricifoliae</strain>
    </source>
</reference>
<dbReference type="OrthoDB" id="9814755at2"/>
<keyword evidence="4 7" id="KW-0808">Transferase</keyword>